<dbReference type="PANTHER" id="PTHR48112:SF22">
    <property type="entry name" value="MITOCHONDRIAL TRANSCRIPTION FACTOR A, ISOFORM B"/>
    <property type="match status" value="1"/>
</dbReference>
<dbReference type="EMBL" id="LAVV01015082">
    <property type="protein sequence ID" value="KNZ44177.1"/>
    <property type="molecule type" value="Genomic_DNA"/>
</dbReference>
<organism evidence="5 6">
    <name type="scientific">Puccinia sorghi</name>
    <dbReference type="NCBI Taxonomy" id="27349"/>
    <lineage>
        <taxon>Eukaryota</taxon>
        <taxon>Fungi</taxon>
        <taxon>Dikarya</taxon>
        <taxon>Basidiomycota</taxon>
        <taxon>Pucciniomycotina</taxon>
        <taxon>Pucciniomycetes</taxon>
        <taxon>Pucciniales</taxon>
        <taxon>Pucciniaceae</taxon>
        <taxon>Puccinia</taxon>
    </lineage>
</organism>
<evidence type="ECO:0000256" key="3">
    <source>
        <dbReference type="SAM" id="MobiDB-lite"/>
    </source>
</evidence>
<dbReference type="STRING" id="27349.A0A0L6U750"/>
<dbReference type="Gene3D" id="1.10.30.10">
    <property type="entry name" value="High mobility group box domain"/>
    <property type="match status" value="2"/>
</dbReference>
<protein>
    <recommendedName>
        <fullName evidence="4">HMG box domain-containing protein</fullName>
    </recommendedName>
</protein>
<dbReference type="Proteomes" id="UP000037035">
    <property type="component" value="Unassembled WGS sequence"/>
</dbReference>
<accession>A0A0L6U750</accession>
<dbReference type="SUPFAM" id="SSF47095">
    <property type="entry name" value="HMG-box"/>
    <property type="match status" value="2"/>
</dbReference>
<feature type="domain" description="HMG box" evidence="4">
    <location>
        <begin position="214"/>
        <end position="293"/>
    </location>
</feature>
<dbReference type="PROSITE" id="PS50118">
    <property type="entry name" value="HMG_BOX_2"/>
    <property type="match status" value="1"/>
</dbReference>
<name>A0A0L6U750_9BASI</name>
<evidence type="ECO:0000313" key="6">
    <source>
        <dbReference type="Proteomes" id="UP000037035"/>
    </source>
</evidence>
<evidence type="ECO:0000259" key="4">
    <source>
        <dbReference type="PROSITE" id="PS50118"/>
    </source>
</evidence>
<reference evidence="5 6" key="1">
    <citation type="submission" date="2015-08" db="EMBL/GenBank/DDBJ databases">
        <title>Next Generation Sequencing and Analysis of the Genome of Puccinia sorghi L Schw, the Causal Agent of Maize Common Rust.</title>
        <authorList>
            <person name="Rochi L."/>
            <person name="Burguener G."/>
            <person name="Darino M."/>
            <person name="Turjanski A."/>
            <person name="Kreff E."/>
            <person name="Dieguez M.J."/>
            <person name="Sacco F."/>
        </authorList>
    </citation>
    <scope>NUCLEOTIDE SEQUENCE [LARGE SCALE GENOMIC DNA]</scope>
    <source>
        <strain evidence="5 6">RO10H11247</strain>
    </source>
</reference>
<feature type="region of interest" description="Disordered" evidence="3">
    <location>
        <begin position="29"/>
        <end position="60"/>
    </location>
</feature>
<dbReference type="SMART" id="SM00398">
    <property type="entry name" value="HMG"/>
    <property type="match status" value="2"/>
</dbReference>
<dbReference type="InterPro" id="IPR036910">
    <property type="entry name" value="HMG_box_dom_sf"/>
</dbReference>
<feature type="DNA-binding region" description="HMG box" evidence="2">
    <location>
        <begin position="214"/>
        <end position="293"/>
    </location>
</feature>
<gene>
    <name evidence="5" type="ORF">VP01_942g2</name>
</gene>
<evidence type="ECO:0000256" key="2">
    <source>
        <dbReference type="PROSITE-ProRule" id="PRU00267"/>
    </source>
</evidence>
<keyword evidence="1 2" id="KW-0238">DNA-binding</keyword>
<dbReference type="GO" id="GO:0005634">
    <property type="term" value="C:nucleus"/>
    <property type="evidence" value="ECO:0007669"/>
    <property type="project" value="UniProtKB-UniRule"/>
</dbReference>
<keyword evidence="6" id="KW-1185">Reference proteome</keyword>
<keyword evidence="2" id="KW-0539">Nucleus</keyword>
<dbReference type="PANTHER" id="PTHR48112">
    <property type="entry name" value="HIGH MOBILITY GROUP PROTEIN DSP1"/>
    <property type="match status" value="1"/>
</dbReference>
<dbReference type="AlphaFoldDB" id="A0A0L6U750"/>
<evidence type="ECO:0000313" key="5">
    <source>
        <dbReference type="EMBL" id="KNZ44177.1"/>
    </source>
</evidence>
<dbReference type="InterPro" id="IPR009071">
    <property type="entry name" value="HMG_box_dom"/>
</dbReference>
<comment type="caution">
    <text evidence="5">The sequence shown here is derived from an EMBL/GenBank/DDBJ whole genome shotgun (WGS) entry which is preliminary data.</text>
</comment>
<evidence type="ECO:0000256" key="1">
    <source>
        <dbReference type="ARBA" id="ARBA00023125"/>
    </source>
</evidence>
<dbReference type="InterPro" id="IPR050342">
    <property type="entry name" value="HMGB"/>
</dbReference>
<dbReference type="OrthoDB" id="5550281at2759"/>
<dbReference type="VEuPathDB" id="FungiDB:VP01_942g2"/>
<sequence length="301" mass="34390">MQSHPRLTLKSLPRTPSNLLAILGQPRLSSSKPAGLASSHDASAKHPDAPKSSPKLSNPVKTKTLPLAPTFPLLFFFLHILEVRPAKLVPPKRAMNIMQLVTQDVMSVTTRLTLHWVTINQELKQKTGKLSQEDAKQSFRLAAEKYRSLSDEDKKNYYAELDRRREIYEIEMREFLDSLTPNDYINQAEYVRRRKAQGRSIRRQGIPRFDPNAPKRPLNGFMIFCGELRSNPSKFPELAELIRSAEKDNSSVVEGSKLLANYWRSMPDDLKQPYVLEAQKRSDLYKQEKAEYDAQVKSAAP</sequence>
<proteinExistence type="predicted"/>
<dbReference type="GO" id="GO:0003677">
    <property type="term" value="F:DNA binding"/>
    <property type="evidence" value="ECO:0007669"/>
    <property type="project" value="UniProtKB-UniRule"/>
</dbReference>